<name>A0ABX3LAX1_STRAT</name>
<sequence>MIRENAVRLPTTVLLTVAAIAATVLAAGRGDAGTDPAPGTRLVVPAGEARDALAEPFGSDLESGLSPDGLSPDGLSPDGLSPDGLGPETVPEVPDLPDGGGLVPDGPDESDTADADGLVPEEPDAGLQGLQELQEAGVSADTVFASPVDALTGGR</sequence>
<keyword evidence="2" id="KW-0732">Signal</keyword>
<evidence type="ECO:0000313" key="3">
    <source>
        <dbReference type="EMBL" id="OOQ47532.1"/>
    </source>
</evidence>
<evidence type="ECO:0000256" key="1">
    <source>
        <dbReference type="SAM" id="MobiDB-lite"/>
    </source>
</evidence>
<organism evidence="3 4">
    <name type="scientific">Streptomyces antibioticus</name>
    <dbReference type="NCBI Taxonomy" id="1890"/>
    <lineage>
        <taxon>Bacteria</taxon>
        <taxon>Bacillati</taxon>
        <taxon>Actinomycetota</taxon>
        <taxon>Actinomycetes</taxon>
        <taxon>Kitasatosporales</taxon>
        <taxon>Streptomycetaceae</taxon>
        <taxon>Streptomyces</taxon>
    </lineage>
</organism>
<gene>
    <name evidence="3" type="ORF">AFM16_32990</name>
</gene>
<comment type="caution">
    <text evidence="3">The sequence shown here is derived from an EMBL/GenBank/DDBJ whole genome shotgun (WGS) entry which is preliminary data.</text>
</comment>
<reference evidence="3 4" key="1">
    <citation type="submission" date="2015-07" db="EMBL/GenBank/DDBJ databases">
        <title>Draft Genome Sequence of Streptomyces antibioticus, IMRU 3720 reveals insights in the evolution of actinomycin biosynthetic gene clusters in Streptomyces.</title>
        <authorList>
            <person name="Crnovcic I."/>
            <person name="Ruckert C."/>
            <person name="Kalinowksi J."/>
            <person name="Keller U."/>
        </authorList>
    </citation>
    <scope>NUCLEOTIDE SEQUENCE [LARGE SCALE GENOMIC DNA]</scope>
    <source>
        <strain evidence="3 4">DSM 41481</strain>
    </source>
</reference>
<protein>
    <recommendedName>
        <fullName evidence="5">Secreted protein</fullName>
    </recommendedName>
</protein>
<feature type="chain" id="PRO_5045422374" description="Secreted protein" evidence="2">
    <location>
        <begin position="27"/>
        <end position="155"/>
    </location>
</feature>
<feature type="compositionally biased region" description="Acidic residues" evidence="1">
    <location>
        <begin position="106"/>
        <end position="124"/>
    </location>
</feature>
<proteinExistence type="predicted"/>
<dbReference type="Proteomes" id="UP000190306">
    <property type="component" value="Chromosome"/>
</dbReference>
<keyword evidence="4" id="KW-1185">Reference proteome</keyword>
<feature type="region of interest" description="Disordered" evidence="1">
    <location>
        <begin position="47"/>
        <end position="126"/>
    </location>
</feature>
<evidence type="ECO:0008006" key="5">
    <source>
        <dbReference type="Google" id="ProtNLM"/>
    </source>
</evidence>
<evidence type="ECO:0000313" key="4">
    <source>
        <dbReference type="Proteomes" id="UP000190306"/>
    </source>
</evidence>
<dbReference type="EMBL" id="LHQL01000014">
    <property type="protein sequence ID" value="OOQ47532.1"/>
    <property type="molecule type" value="Genomic_DNA"/>
</dbReference>
<feature type="signal peptide" evidence="2">
    <location>
        <begin position="1"/>
        <end position="26"/>
    </location>
</feature>
<evidence type="ECO:0000256" key="2">
    <source>
        <dbReference type="SAM" id="SignalP"/>
    </source>
</evidence>
<accession>A0ABX3LAX1</accession>